<dbReference type="Gene3D" id="1.20.80.10">
    <property type="match status" value="1"/>
</dbReference>
<evidence type="ECO:0000256" key="12">
    <source>
        <dbReference type="PIRSR" id="PIRSR002412-1"/>
    </source>
</evidence>
<feature type="compositionally biased region" description="Polar residues" evidence="14">
    <location>
        <begin position="215"/>
        <end position="230"/>
    </location>
</feature>
<feature type="coiled-coil region" evidence="13">
    <location>
        <begin position="399"/>
        <end position="426"/>
    </location>
</feature>
<evidence type="ECO:0000256" key="8">
    <source>
        <dbReference type="ARBA" id="ARBA00023121"/>
    </source>
</evidence>
<evidence type="ECO:0000313" key="18">
    <source>
        <dbReference type="Proteomes" id="UP000281406"/>
    </source>
</evidence>
<feature type="binding site" evidence="12">
    <location>
        <begin position="20"/>
        <end position="29"/>
    </location>
    <ligand>
        <name>an acyl-CoA</name>
        <dbReference type="ChEBI" id="CHEBI:58342"/>
    </ligand>
</feature>
<evidence type="ECO:0000259" key="16">
    <source>
        <dbReference type="PROSITE" id="PS51228"/>
    </source>
</evidence>
<reference evidence="17 18" key="1">
    <citation type="submission" date="2018-10" db="EMBL/GenBank/DDBJ databases">
        <title>Genome assembly for a Yunnan-Guizhou Plateau 3E fish, Anabarilius grahami (Regan), and its evolutionary and genetic applications.</title>
        <authorList>
            <person name="Jiang W."/>
        </authorList>
    </citation>
    <scope>NUCLEOTIDE SEQUENCE [LARGE SCALE GENOMIC DNA]</scope>
    <source>
        <strain evidence="17">AG-KIZ</strain>
        <tissue evidence="17">Muscle</tissue>
    </source>
</reference>
<evidence type="ECO:0000256" key="7">
    <source>
        <dbReference type="ARBA" id="ARBA00023054"/>
    </source>
</evidence>
<keyword evidence="9 15" id="KW-0472">Membrane</keyword>
<evidence type="ECO:0000256" key="2">
    <source>
        <dbReference type="ARBA" id="ARBA00010310"/>
    </source>
</evidence>
<evidence type="ECO:0000256" key="15">
    <source>
        <dbReference type="SAM" id="Phobius"/>
    </source>
</evidence>
<feature type="compositionally biased region" description="Acidic residues" evidence="14">
    <location>
        <begin position="177"/>
        <end position="192"/>
    </location>
</feature>
<dbReference type="GO" id="GO:0006631">
    <property type="term" value="P:fatty acid metabolic process"/>
    <property type="evidence" value="ECO:0007669"/>
    <property type="project" value="TreeGrafter"/>
</dbReference>
<feature type="compositionally biased region" description="Low complexity" evidence="14">
    <location>
        <begin position="341"/>
        <end position="378"/>
    </location>
</feature>
<dbReference type="PANTHER" id="PTHR23310:SF6">
    <property type="entry name" value="ACYL-COA-BINDING DOMAIN-CONTAINING PROTEIN 5"/>
    <property type="match status" value="1"/>
</dbReference>
<feature type="region of interest" description="Disordered" evidence="14">
    <location>
        <begin position="173"/>
        <end position="252"/>
    </location>
</feature>
<gene>
    <name evidence="17" type="ORF">DPX16_7200</name>
</gene>
<dbReference type="InterPro" id="IPR016347">
    <property type="entry name" value="ACBD5"/>
</dbReference>
<protein>
    <recommendedName>
        <fullName evidence="11">Acyl-CoA-binding domain-containing protein 5</fullName>
    </recommendedName>
</protein>
<dbReference type="PROSITE" id="PS00880">
    <property type="entry name" value="ACB_1"/>
    <property type="match status" value="1"/>
</dbReference>
<keyword evidence="8 11" id="KW-0446">Lipid-binding</keyword>
<feature type="region of interest" description="Disordered" evidence="14">
    <location>
        <begin position="306"/>
        <end position="394"/>
    </location>
</feature>
<accession>A0A3N0XMY0</accession>
<dbReference type="Proteomes" id="UP000281406">
    <property type="component" value="Unassembled WGS sequence"/>
</dbReference>
<keyword evidence="5 15" id="KW-1133">Transmembrane helix</keyword>
<evidence type="ECO:0000256" key="9">
    <source>
        <dbReference type="ARBA" id="ARBA00023136"/>
    </source>
</evidence>
<dbReference type="PANTHER" id="PTHR23310">
    <property type="entry name" value="ACYL-COA-BINDING PROTEIN, ACBP"/>
    <property type="match status" value="1"/>
</dbReference>
<evidence type="ECO:0000256" key="14">
    <source>
        <dbReference type="SAM" id="MobiDB-lite"/>
    </source>
</evidence>
<evidence type="ECO:0000313" key="17">
    <source>
        <dbReference type="EMBL" id="ROI79312.1"/>
    </source>
</evidence>
<dbReference type="GO" id="GO:0005777">
    <property type="term" value="C:peroxisome"/>
    <property type="evidence" value="ECO:0007669"/>
    <property type="project" value="TreeGrafter"/>
</dbReference>
<dbReference type="Pfam" id="PF00887">
    <property type="entry name" value="ACBP"/>
    <property type="match status" value="1"/>
</dbReference>
<feature type="binding site" evidence="12">
    <location>
        <begin position="40"/>
        <end position="44"/>
    </location>
    <ligand>
        <name>an acyl-CoA</name>
        <dbReference type="ChEBI" id="CHEBI:58342"/>
    </ligand>
</feature>
<dbReference type="CDD" id="cd00435">
    <property type="entry name" value="ACBP"/>
    <property type="match status" value="1"/>
</dbReference>
<evidence type="ECO:0000256" key="6">
    <source>
        <dbReference type="ARBA" id="ARBA00023006"/>
    </source>
</evidence>
<comment type="function">
    <text evidence="10">Acyl-CoA binding protein which acts as the peroxisome receptor for pexophagy but is dispensable for aggrephagy and nonselective autophagy. Binds medium- and long-chain acyl-CoA esters.</text>
</comment>
<proteinExistence type="inferred from homology"/>
<feature type="transmembrane region" description="Helical" evidence="15">
    <location>
        <begin position="459"/>
        <end position="482"/>
    </location>
</feature>
<organism evidence="17 18">
    <name type="scientific">Anabarilius grahami</name>
    <name type="common">Kanglang fish</name>
    <name type="synonym">Barilius grahami</name>
    <dbReference type="NCBI Taxonomy" id="495550"/>
    <lineage>
        <taxon>Eukaryota</taxon>
        <taxon>Metazoa</taxon>
        <taxon>Chordata</taxon>
        <taxon>Craniata</taxon>
        <taxon>Vertebrata</taxon>
        <taxon>Euteleostomi</taxon>
        <taxon>Actinopterygii</taxon>
        <taxon>Neopterygii</taxon>
        <taxon>Teleostei</taxon>
        <taxon>Ostariophysi</taxon>
        <taxon>Cypriniformes</taxon>
        <taxon>Xenocyprididae</taxon>
        <taxon>Xenocypridinae</taxon>
        <taxon>Xenocypridinae incertae sedis</taxon>
        <taxon>Anabarilius</taxon>
    </lineage>
</organism>
<evidence type="ECO:0000256" key="1">
    <source>
        <dbReference type="ARBA" id="ARBA00004167"/>
    </source>
</evidence>
<dbReference type="InterPro" id="IPR035984">
    <property type="entry name" value="Acyl-CoA-binding_sf"/>
</dbReference>
<dbReference type="GO" id="GO:0016020">
    <property type="term" value="C:membrane"/>
    <property type="evidence" value="ECO:0007669"/>
    <property type="project" value="UniProtKB-SubCell"/>
</dbReference>
<evidence type="ECO:0000256" key="4">
    <source>
        <dbReference type="ARBA" id="ARBA00022692"/>
    </source>
</evidence>
<keyword evidence="3 11" id="KW-0813">Transport</keyword>
<comment type="similarity">
    <text evidence="2">Belongs to the ATG37 family.</text>
</comment>
<dbReference type="InterPro" id="IPR000582">
    <property type="entry name" value="Acyl-CoA-binding_protein"/>
</dbReference>
<feature type="binding site" evidence="12">
    <location>
        <position position="66"/>
    </location>
    <ligand>
        <name>an acyl-CoA</name>
        <dbReference type="ChEBI" id="CHEBI:58342"/>
    </ligand>
</feature>
<dbReference type="InterPro" id="IPR014352">
    <property type="entry name" value="FERM/acyl-CoA-bd_prot_sf"/>
</dbReference>
<dbReference type="GO" id="GO:0000425">
    <property type="term" value="P:pexophagy"/>
    <property type="evidence" value="ECO:0007669"/>
    <property type="project" value="InterPro"/>
</dbReference>
<evidence type="ECO:0000256" key="10">
    <source>
        <dbReference type="ARBA" id="ARBA00025481"/>
    </source>
</evidence>
<dbReference type="PROSITE" id="PS51228">
    <property type="entry name" value="ACB_2"/>
    <property type="match status" value="1"/>
</dbReference>
<feature type="binding site" evidence="12">
    <location>
        <position position="85"/>
    </location>
    <ligand>
        <name>an acyl-CoA</name>
        <dbReference type="ChEBI" id="CHEBI:58342"/>
    </ligand>
</feature>
<feature type="domain" description="ACB" evidence="16">
    <location>
        <begin position="9"/>
        <end position="98"/>
    </location>
</feature>
<feature type="compositionally biased region" description="Basic and acidic residues" evidence="14">
    <location>
        <begin position="306"/>
        <end position="339"/>
    </location>
</feature>
<dbReference type="PIRSF" id="PIRSF002412">
    <property type="entry name" value="MA_DBI"/>
    <property type="match status" value="1"/>
</dbReference>
<comment type="subcellular location">
    <subcellularLocation>
        <location evidence="1">Membrane</location>
        <topology evidence="1">Single-pass membrane protein</topology>
    </subcellularLocation>
</comment>
<keyword evidence="4 15" id="KW-0812">Transmembrane</keyword>
<evidence type="ECO:0000256" key="11">
    <source>
        <dbReference type="PIRNR" id="PIRNR002412"/>
    </source>
</evidence>
<comment type="caution">
    <text evidence="17">The sequence shown here is derived from an EMBL/GenBank/DDBJ whole genome shotgun (WGS) entry which is preliminary data.</text>
</comment>
<dbReference type="PRINTS" id="PR00689">
    <property type="entry name" value="ACOABINDINGP"/>
</dbReference>
<name>A0A3N0XMY0_ANAGA</name>
<dbReference type="InterPro" id="IPR022408">
    <property type="entry name" value="Acyl-CoA-binding_prot_CS"/>
</dbReference>
<dbReference type="EMBL" id="RJVU01068486">
    <property type="protein sequence ID" value="ROI79312.1"/>
    <property type="molecule type" value="Genomic_DNA"/>
</dbReference>
<sequence length="533" mass="59341">MEGDNKPVCEQRFNAAVKVIQSLPSNGSFQPSNDMMLKFYSYYKQATQGPCNIPRPGFWDPVGKAKWDAWNSLGEMPKEEAMAAYVDDLKLILESMPVTNEVEELLQVIGPFYELVDEKRKITQVSDLSTGFGSLLTSPPKSVTKSIIRTMEMNGSLDSYSVKAAETPKIKSIELEHDNEEEEEEKDEEEEVKEIKKVSQPKKRASTGRLKGPVSNGNVGQHKVLTNGTHGSMCDLNRQESEEDPESINHDGDVTELNRHIKEDVSSSHHVASDSDSEVYCDSIDQFGGEEGSEIHINHSLDVAEERHSRLSSTEEVRSQEELLGREEGVQHGGEDGRSSRGGSQRQGLPVNRSNSSVVRRGRGSRSPASGSGSAGPQQGSGGDGERRGTGGPVMENLNEQIICALARLQEDMQSVLERLHTLEALTAAQARFLALPSDYLSPPVHKTKKKPSWWPFDVSPGTVAFAVIWPFVVQWLIRLYFQRRRRLLIRDRCFVLLYPLRFRIRHCVMCRVRGHSSAANLCVRPSAGSQLL</sequence>
<keyword evidence="18" id="KW-1185">Reference proteome</keyword>
<keyword evidence="6" id="KW-0072">Autophagy</keyword>
<dbReference type="FunFam" id="1.20.80.10:FF:000010">
    <property type="entry name" value="Acyl-CoA-binding domain-containing protein 5"/>
    <property type="match status" value="1"/>
</dbReference>
<dbReference type="AlphaFoldDB" id="A0A3N0XMY0"/>
<evidence type="ECO:0000256" key="3">
    <source>
        <dbReference type="ARBA" id="ARBA00022448"/>
    </source>
</evidence>
<dbReference type="GO" id="GO:0000062">
    <property type="term" value="F:fatty-acyl-CoA binding"/>
    <property type="evidence" value="ECO:0007669"/>
    <property type="project" value="InterPro"/>
</dbReference>
<evidence type="ECO:0000256" key="5">
    <source>
        <dbReference type="ARBA" id="ARBA00022989"/>
    </source>
</evidence>
<dbReference type="SUPFAM" id="SSF47027">
    <property type="entry name" value="Acyl-CoA binding protein"/>
    <property type="match status" value="1"/>
</dbReference>
<keyword evidence="7 13" id="KW-0175">Coiled coil</keyword>
<evidence type="ECO:0000256" key="13">
    <source>
        <dbReference type="SAM" id="Coils"/>
    </source>
</evidence>
<dbReference type="OrthoDB" id="71307at2759"/>